<name>A0ABR0VTC0_REHGL</name>
<dbReference type="Pfam" id="PF00069">
    <property type="entry name" value="Pkinase"/>
    <property type="match status" value="1"/>
</dbReference>
<keyword evidence="4 5" id="KW-0067">ATP-binding</keyword>
<dbReference type="InterPro" id="IPR017441">
    <property type="entry name" value="Protein_kinase_ATP_BS"/>
</dbReference>
<dbReference type="PANTHER" id="PTHR27007">
    <property type="match status" value="1"/>
</dbReference>
<evidence type="ECO:0000256" key="1">
    <source>
        <dbReference type="ARBA" id="ARBA00022679"/>
    </source>
</evidence>
<feature type="binding site" evidence="5">
    <location>
        <position position="134"/>
    </location>
    <ligand>
        <name>ATP</name>
        <dbReference type="ChEBI" id="CHEBI:30616"/>
    </ligand>
</feature>
<dbReference type="Gene3D" id="3.30.200.20">
    <property type="entry name" value="Phosphorylase Kinase, domain 1"/>
    <property type="match status" value="1"/>
</dbReference>
<dbReference type="SUPFAM" id="SSF56112">
    <property type="entry name" value="Protein kinase-like (PK-like)"/>
    <property type="match status" value="1"/>
</dbReference>
<evidence type="ECO:0000256" key="2">
    <source>
        <dbReference type="ARBA" id="ARBA00022741"/>
    </source>
</evidence>
<dbReference type="InterPro" id="IPR011009">
    <property type="entry name" value="Kinase-like_dom_sf"/>
</dbReference>
<evidence type="ECO:0000256" key="4">
    <source>
        <dbReference type="ARBA" id="ARBA00022840"/>
    </source>
</evidence>
<dbReference type="Gene3D" id="1.10.510.10">
    <property type="entry name" value="Transferase(Phosphotransferase) domain 1"/>
    <property type="match status" value="1"/>
</dbReference>
<dbReference type="SMART" id="SM00220">
    <property type="entry name" value="S_TKc"/>
    <property type="match status" value="1"/>
</dbReference>
<protein>
    <recommendedName>
        <fullName evidence="7">Protein kinase domain-containing protein</fullName>
    </recommendedName>
</protein>
<dbReference type="InterPro" id="IPR000719">
    <property type="entry name" value="Prot_kinase_dom"/>
</dbReference>
<dbReference type="Proteomes" id="UP001318860">
    <property type="component" value="Unassembled WGS sequence"/>
</dbReference>
<evidence type="ECO:0000256" key="6">
    <source>
        <dbReference type="RuleBase" id="RU000304"/>
    </source>
</evidence>
<dbReference type="PROSITE" id="PS00107">
    <property type="entry name" value="PROTEIN_KINASE_ATP"/>
    <property type="match status" value="1"/>
</dbReference>
<keyword evidence="9" id="KW-1185">Reference proteome</keyword>
<comment type="caution">
    <text evidence="8">The sequence shown here is derived from an EMBL/GenBank/DDBJ whole genome shotgun (WGS) entry which is preliminary data.</text>
</comment>
<organism evidence="8 9">
    <name type="scientific">Rehmannia glutinosa</name>
    <name type="common">Chinese foxglove</name>
    <dbReference type="NCBI Taxonomy" id="99300"/>
    <lineage>
        <taxon>Eukaryota</taxon>
        <taxon>Viridiplantae</taxon>
        <taxon>Streptophyta</taxon>
        <taxon>Embryophyta</taxon>
        <taxon>Tracheophyta</taxon>
        <taxon>Spermatophyta</taxon>
        <taxon>Magnoliopsida</taxon>
        <taxon>eudicotyledons</taxon>
        <taxon>Gunneridae</taxon>
        <taxon>Pentapetalae</taxon>
        <taxon>asterids</taxon>
        <taxon>lamiids</taxon>
        <taxon>Lamiales</taxon>
        <taxon>Orobanchaceae</taxon>
        <taxon>Rehmannieae</taxon>
        <taxon>Rehmannia</taxon>
    </lineage>
</organism>
<keyword evidence="6" id="KW-0723">Serine/threonine-protein kinase</keyword>
<accession>A0ABR0VTC0</accession>
<evidence type="ECO:0000256" key="3">
    <source>
        <dbReference type="ARBA" id="ARBA00022777"/>
    </source>
</evidence>
<feature type="domain" description="Protein kinase" evidence="7">
    <location>
        <begin position="105"/>
        <end position="372"/>
    </location>
</feature>
<keyword evidence="1" id="KW-0808">Transferase</keyword>
<dbReference type="InterPro" id="IPR050528">
    <property type="entry name" value="L-type_Lectin-RKs"/>
</dbReference>
<keyword evidence="2 5" id="KW-0547">Nucleotide-binding</keyword>
<gene>
    <name evidence="8" type="ORF">DH2020_027738</name>
</gene>
<comment type="similarity">
    <text evidence="6">Belongs to the protein kinase superfamily.</text>
</comment>
<reference evidence="8 9" key="1">
    <citation type="journal article" date="2021" name="Comput. Struct. Biotechnol. J.">
        <title>De novo genome assembly of the potent medicinal plant Rehmannia glutinosa using nanopore technology.</title>
        <authorList>
            <person name="Ma L."/>
            <person name="Dong C."/>
            <person name="Song C."/>
            <person name="Wang X."/>
            <person name="Zheng X."/>
            <person name="Niu Y."/>
            <person name="Chen S."/>
            <person name="Feng W."/>
        </authorList>
    </citation>
    <scope>NUCLEOTIDE SEQUENCE [LARGE SCALE GENOMIC DNA]</scope>
    <source>
        <strain evidence="8">DH-2019</strain>
    </source>
</reference>
<evidence type="ECO:0000259" key="7">
    <source>
        <dbReference type="PROSITE" id="PS50011"/>
    </source>
</evidence>
<dbReference type="EMBL" id="JABTTQ020000720">
    <property type="protein sequence ID" value="KAK6138518.1"/>
    <property type="molecule type" value="Genomic_DNA"/>
</dbReference>
<proteinExistence type="inferred from homology"/>
<dbReference type="PROSITE" id="PS50011">
    <property type="entry name" value="PROTEIN_KINASE_DOM"/>
    <property type="match status" value="1"/>
</dbReference>
<dbReference type="InterPro" id="IPR008271">
    <property type="entry name" value="Ser/Thr_kinase_AS"/>
</dbReference>
<evidence type="ECO:0000313" key="9">
    <source>
        <dbReference type="Proteomes" id="UP001318860"/>
    </source>
</evidence>
<evidence type="ECO:0000256" key="5">
    <source>
        <dbReference type="PROSITE-ProRule" id="PRU10141"/>
    </source>
</evidence>
<dbReference type="PROSITE" id="PS00108">
    <property type="entry name" value="PROTEIN_KINASE_ST"/>
    <property type="match status" value="1"/>
</dbReference>
<sequence length="500" mass="57371">MHLKSFCFILPSEFDEPEEINHKKVQKISAKQSSPRGCTDWLRQSLRRFFESKKWINFCHQELPMKQFSGTFFDAEGVQVQEKVGGDQNPRIFSYSELYIGSNAFHENQILGSGGFGRVYRAVLPSDGTVVAVKCVAERGECFEKTFMAELVAVAHLRHRNLVRLRGWCVHNNELLLVYDYMPNRSLDRVLFKKSDNILTWERRKNIVNGLAAALNYLHENLETQIIHRDVKTSNVMLDSHFNARLGDFGLARWLEHDLAYEPKTPLVFKNRQFRLAETTRIGGTIGYLPPESFEKKVRLSDDGTVLQAGDTRLGDGSYKLSDMERLLQLGLMCTLHDLHSRPSMKWVVEFLSGNIYDKLPDLPSFRFHPLYISLSTPTNTSTSNTPATKSSRTTSISTTAFYSPDFVSPNAENHLCDHDRSETSDFAIELNTTRGWCTEHGEMLVVYDYSSNRLLGHILFQHGQREKTWRSELHWHQRYNIIKSLASQFAISTRNGMSG</sequence>
<keyword evidence="3" id="KW-0418">Kinase</keyword>
<evidence type="ECO:0000313" key="8">
    <source>
        <dbReference type="EMBL" id="KAK6138518.1"/>
    </source>
</evidence>